<comment type="caution">
    <text evidence="1">The sequence shown here is derived from an EMBL/GenBank/DDBJ whole genome shotgun (WGS) entry which is preliminary data.</text>
</comment>
<keyword evidence="2" id="KW-1185">Reference proteome</keyword>
<sequence length="60" mass="6806">MRTLTTTADPNSLLRTTISSIISKIKLDLLKDPKRSIMAVEFYKIIAVKSLNLQQTMILK</sequence>
<dbReference type="EMBL" id="JACIFE010000016">
    <property type="protein sequence ID" value="MBB4076960.1"/>
    <property type="molecule type" value="Genomic_DNA"/>
</dbReference>
<reference evidence="1 2" key="1">
    <citation type="submission" date="2020-08" db="EMBL/GenBank/DDBJ databases">
        <title>Genomic Encyclopedia of Type Strains, Phase IV (KMG-IV): sequencing the most valuable type-strain genomes for metagenomic binning, comparative biology and taxonomic classification.</title>
        <authorList>
            <person name="Goeker M."/>
        </authorList>
    </citation>
    <scope>NUCLEOTIDE SEQUENCE [LARGE SCALE GENOMIC DNA]</scope>
    <source>
        <strain evidence="1 2">DSM 100694</strain>
    </source>
</reference>
<dbReference type="AlphaFoldDB" id="A0A840DVJ7"/>
<accession>A0A840DVJ7</accession>
<dbReference type="RefSeq" id="WP_183194459.1">
    <property type="nucleotide sequence ID" value="NZ_JACIFE010000016.1"/>
</dbReference>
<organism evidence="1 2">
    <name type="scientific">Bartonella fuyuanensis</name>
    <dbReference type="NCBI Taxonomy" id="1460968"/>
    <lineage>
        <taxon>Bacteria</taxon>
        <taxon>Pseudomonadati</taxon>
        <taxon>Pseudomonadota</taxon>
        <taxon>Alphaproteobacteria</taxon>
        <taxon>Hyphomicrobiales</taxon>
        <taxon>Bartonellaceae</taxon>
        <taxon>Bartonella</taxon>
    </lineage>
</organism>
<name>A0A840DVJ7_9HYPH</name>
<gene>
    <name evidence="1" type="ORF">GGR08_001275</name>
</gene>
<proteinExistence type="predicted"/>
<evidence type="ECO:0000313" key="2">
    <source>
        <dbReference type="Proteomes" id="UP000585970"/>
    </source>
</evidence>
<dbReference type="Proteomes" id="UP000585970">
    <property type="component" value="Unassembled WGS sequence"/>
</dbReference>
<evidence type="ECO:0000313" key="1">
    <source>
        <dbReference type="EMBL" id="MBB4076960.1"/>
    </source>
</evidence>
<protein>
    <submittedName>
        <fullName evidence="1">Uncharacterized protein</fullName>
    </submittedName>
</protein>